<gene>
    <name evidence="1" type="ORF">NCTC11190_02070</name>
</gene>
<protein>
    <submittedName>
        <fullName evidence="1">Uncharacterized protein</fullName>
    </submittedName>
</protein>
<organism evidence="1 2">
    <name type="scientific">Rikenella microfusus</name>
    <dbReference type="NCBI Taxonomy" id="28139"/>
    <lineage>
        <taxon>Bacteria</taxon>
        <taxon>Pseudomonadati</taxon>
        <taxon>Bacteroidota</taxon>
        <taxon>Bacteroidia</taxon>
        <taxon>Bacteroidales</taxon>
        <taxon>Rikenellaceae</taxon>
        <taxon>Rikenella</taxon>
    </lineage>
</organism>
<proteinExistence type="predicted"/>
<name>A0A379MTF9_9BACT</name>
<dbReference type="AlphaFoldDB" id="A0A379MTF9"/>
<dbReference type="Proteomes" id="UP000255233">
    <property type="component" value="Unassembled WGS sequence"/>
</dbReference>
<reference evidence="1 2" key="1">
    <citation type="submission" date="2018-06" db="EMBL/GenBank/DDBJ databases">
        <authorList>
            <consortium name="Pathogen Informatics"/>
            <person name="Doyle S."/>
        </authorList>
    </citation>
    <scope>NUCLEOTIDE SEQUENCE [LARGE SCALE GENOMIC DNA]</scope>
    <source>
        <strain evidence="1 2">NCTC11190</strain>
    </source>
</reference>
<dbReference type="RefSeq" id="WP_147288486.1">
    <property type="nucleotide sequence ID" value="NZ_UGVL01000001.1"/>
</dbReference>
<keyword evidence="2" id="KW-1185">Reference proteome</keyword>
<sequence>MKADPTDYIAYYEVISDLRYVCQLAEMLLFPKSELVESTDESEPSQHTIFHEINLVLCNHTFVDAPSEFWFLNHEKNSVENIYMQISDPTLRKIFVQEVNLRLEGLTSTLERLASVGENRLREVFTELSLKYDYRGVYNLGYLVYNAIEEAVTLLETMHRLSPIKEPAKPVKASSDAKLEEWFPKDAEKWIRFIEEQLKLHTRKQGQFVALLLYSLEQTKKMETAWQNTDRRKTLAGLQRVLCSRFPDKIASEQAIQKYLAPTYNSKSNSQYILDKKDISDMIKKIQKFK</sequence>
<dbReference type="EMBL" id="UGVL01000001">
    <property type="protein sequence ID" value="SUE34835.1"/>
    <property type="molecule type" value="Genomic_DNA"/>
</dbReference>
<evidence type="ECO:0000313" key="2">
    <source>
        <dbReference type="Proteomes" id="UP000255233"/>
    </source>
</evidence>
<accession>A0A379MTF9</accession>
<evidence type="ECO:0000313" key="1">
    <source>
        <dbReference type="EMBL" id="SUE34835.1"/>
    </source>
</evidence>